<evidence type="ECO:0000313" key="3">
    <source>
        <dbReference type="Proteomes" id="UP000398389"/>
    </source>
</evidence>
<gene>
    <name evidence="2" type="ORF">SAPINGB_P001797</name>
</gene>
<evidence type="ECO:0000256" key="1">
    <source>
        <dbReference type="SAM" id="Coils"/>
    </source>
</evidence>
<accession>A0A5E8BCQ0</accession>
<dbReference type="Proteomes" id="UP000398389">
    <property type="component" value="Unassembled WGS sequence"/>
</dbReference>
<keyword evidence="3" id="KW-1185">Reference proteome</keyword>
<evidence type="ECO:0000313" key="2">
    <source>
        <dbReference type="EMBL" id="VVT48474.1"/>
    </source>
</evidence>
<sequence length="80" mass="9033">MNDLERKILRELGEILDTCERTNKNLQDTLNLVIEQRLNGGLRYAHLNGKNDDSLMAVMVQSRDALRRALDVLSPGGDEP</sequence>
<name>A0A5E8BCQ0_9ASCO</name>
<protein>
    <submittedName>
        <fullName evidence="2">Uncharacterized protein</fullName>
    </submittedName>
</protein>
<reference evidence="2 3" key="1">
    <citation type="submission" date="2019-09" db="EMBL/GenBank/DDBJ databases">
        <authorList>
            <person name="Brejova B."/>
        </authorList>
    </citation>
    <scope>NUCLEOTIDE SEQUENCE [LARGE SCALE GENOMIC DNA]</scope>
</reference>
<organism evidence="2 3">
    <name type="scientific">Magnusiomyces paraingens</name>
    <dbReference type="NCBI Taxonomy" id="2606893"/>
    <lineage>
        <taxon>Eukaryota</taxon>
        <taxon>Fungi</taxon>
        <taxon>Dikarya</taxon>
        <taxon>Ascomycota</taxon>
        <taxon>Saccharomycotina</taxon>
        <taxon>Dipodascomycetes</taxon>
        <taxon>Dipodascales</taxon>
        <taxon>Dipodascaceae</taxon>
        <taxon>Magnusiomyces</taxon>
    </lineage>
</organism>
<dbReference type="EMBL" id="CABVLU010000002">
    <property type="protein sequence ID" value="VVT48474.1"/>
    <property type="molecule type" value="Genomic_DNA"/>
</dbReference>
<dbReference type="AlphaFoldDB" id="A0A5E8BCQ0"/>
<feature type="coiled-coil region" evidence="1">
    <location>
        <begin position="9"/>
        <end position="36"/>
    </location>
</feature>
<dbReference type="GeneID" id="43580617"/>
<proteinExistence type="predicted"/>
<dbReference type="RefSeq" id="XP_031852408.1">
    <property type="nucleotide sequence ID" value="XM_031996517.1"/>
</dbReference>
<keyword evidence="1" id="KW-0175">Coiled coil</keyword>